<evidence type="ECO:0000256" key="3">
    <source>
        <dbReference type="ARBA" id="ARBA00023004"/>
    </source>
</evidence>
<dbReference type="InterPro" id="IPR058240">
    <property type="entry name" value="rSAM_sf"/>
</dbReference>
<name>A0A2M7BYH2_9BACT</name>
<sequence>MINEKNPAEIKVSLLSKGINFDMNLFSDYSREFYDNQFVYGRTSKGVMPEHRFPQVLLLGNEIVSALLRREGSPWNLKMEDNELRLYHNDRYVQDIGLPERPKYFDKKLSDGTPSESIIAVAGQDTPGFFLYPECYYFSEGVPCGFCSMRNTRRTAGKHMTSNFIEDNIAEATRLFQRTKWRDIPIISVTTGTPRNDSETREYVLRMIRAMYDALDPKIPIHVLTHPPNDFDVINEYRGAGVTSIAFNLEIFDRELFKSICPGKNLHYGYDKWLDAIGHARDVFGNYNVYCGLVWGFEPAEKVMEGNRYFLDRGVGIASNIFHADPNSVLGKHPHPAEDYILEIARNEHELFLEYPEAMTIFPVSMRSTVDWEARRGDFS</sequence>
<dbReference type="InterPro" id="IPR013785">
    <property type="entry name" value="Aldolase_TIM"/>
</dbReference>
<dbReference type="EMBL" id="PEUV01000022">
    <property type="protein sequence ID" value="PIV12716.1"/>
    <property type="molecule type" value="Genomic_DNA"/>
</dbReference>
<proteinExistence type="predicted"/>
<dbReference type="SUPFAM" id="SSF102114">
    <property type="entry name" value="Radical SAM enzymes"/>
    <property type="match status" value="1"/>
</dbReference>
<evidence type="ECO:0000313" key="7">
    <source>
        <dbReference type="Proteomes" id="UP000230324"/>
    </source>
</evidence>
<protein>
    <recommendedName>
        <fullName evidence="5">Radical SAM core domain-containing protein</fullName>
    </recommendedName>
</protein>
<dbReference type="InterPro" id="IPR006638">
    <property type="entry name" value="Elp3/MiaA/NifB-like_rSAM"/>
</dbReference>
<dbReference type="AlphaFoldDB" id="A0A2M7BYH2"/>
<reference evidence="7" key="1">
    <citation type="submission" date="2017-09" db="EMBL/GenBank/DDBJ databases">
        <title>Depth-based differentiation of microbial function through sediment-hosted aquifers and enrichment of novel symbionts in the deep terrestrial subsurface.</title>
        <authorList>
            <person name="Probst A.J."/>
            <person name="Ladd B."/>
            <person name="Jarett J.K."/>
            <person name="Geller-Mcgrath D.E."/>
            <person name="Sieber C.M.K."/>
            <person name="Emerson J.B."/>
            <person name="Anantharaman K."/>
            <person name="Thomas B.C."/>
            <person name="Malmstrom R."/>
            <person name="Stieglmeier M."/>
            <person name="Klingl A."/>
            <person name="Woyke T."/>
            <person name="Ryan C.M."/>
            <person name="Banfield J.F."/>
        </authorList>
    </citation>
    <scope>NUCLEOTIDE SEQUENCE [LARGE SCALE GENOMIC DNA]</scope>
</reference>
<dbReference type="GO" id="GO:0046872">
    <property type="term" value="F:metal ion binding"/>
    <property type="evidence" value="ECO:0007669"/>
    <property type="project" value="UniProtKB-KW"/>
</dbReference>
<dbReference type="NCBIfam" id="NF045502">
    <property type="entry name" value="variant_rSAM"/>
    <property type="match status" value="1"/>
</dbReference>
<dbReference type="PROSITE" id="PS51918">
    <property type="entry name" value="RADICAL_SAM"/>
    <property type="match status" value="1"/>
</dbReference>
<keyword evidence="3" id="KW-0408">Iron</keyword>
<comment type="caution">
    <text evidence="6">The sequence shown here is derived from an EMBL/GenBank/DDBJ whole genome shotgun (WGS) entry which is preliminary data.</text>
</comment>
<dbReference type="GO" id="GO:0003824">
    <property type="term" value="F:catalytic activity"/>
    <property type="evidence" value="ECO:0007669"/>
    <property type="project" value="InterPro"/>
</dbReference>
<organism evidence="6 7">
    <name type="scientific">Candidatus Nealsonbacteria bacterium CG03_land_8_20_14_0_80_36_12</name>
    <dbReference type="NCBI Taxonomy" id="1974701"/>
    <lineage>
        <taxon>Bacteria</taxon>
        <taxon>Candidatus Nealsoniibacteriota</taxon>
    </lineage>
</organism>
<dbReference type="Proteomes" id="UP000230324">
    <property type="component" value="Unassembled WGS sequence"/>
</dbReference>
<dbReference type="Pfam" id="PF04055">
    <property type="entry name" value="Radical_SAM"/>
    <property type="match status" value="1"/>
</dbReference>
<evidence type="ECO:0000313" key="6">
    <source>
        <dbReference type="EMBL" id="PIV12716.1"/>
    </source>
</evidence>
<dbReference type="GO" id="GO:0051536">
    <property type="term" value="F:iron-sulfur cluster binding"/>
    <property type="evidence" value="ECO:0007669"/>
    <property type="project" value="UniProtKB-KW"/>
</dbReference>
<evidence type="ECO:0000259" key="5">
    <source>
        <dbReference type="PROSITE" id="PS51918"/>
    </source>
</evidence>
<evidence type="ECO:0000256" key="4">
    <source>
        <dbReference type="ARBA" id="ARBA00023014"/>
    </source>
</evidence>
<keyword evidence="1" id="KW-0949">S-adenosyl-L-methionine</keyword>
<keyword evidence="2" id="KW-0479">Metal-binding</keyword>
<dbReference type="SMART" id="SM00729">
    <property type="entry name" value="Elp3"/>
    <property type="match status" value="1"/>
</dbReference>
<evidence type="ECO:0000256" key="2">
    <source>
        <dbReference type="ARBA" id="ARBA00022723"/>
    </source>
</evidence>
<feature type="domain" description="Radical SAM core" evidence="5">
    <location>
        <begin position="121"/>
        <end position="363"/>
    </location>
</feature>
<keyword evidence="4" id="KW-0411">Iron-sulfur</keyword>
<accession>A0A2M7BYH2</accession>
<dbReference type="Gene3D" id="3.20.20.70">
    <property type="entry name" value="Aldolase class I"/>
    <property type="match status" value="1"/>
</dbReference>
<dbReference type="InterPro" id="IPR007197">
    <property type="entry name" value="rSAM"/>
</dbReference>
<evidence type="ECO:0000256" key="1">
    <source>
        <dbReference type="ARBA" id="ARBA00022691"/>
    </source>
</evidence>
<gene>
    <name evidence="6" type="ORF">COS47_01090</name>
</gene>